<dbReference type="EMBL" id="CM042020">
    <property type="protein sequence ID" value="KAI3822850.1"/>
    <property type="molecule type" value="Genomic_DNA"/>
</dbReference>
<accession>A0ACB9JS90</accession>
<evidence type="ECO:0000313" key="1">
    <source>
        <dbReference type="EMBL" id="KAI3822850.1"/>
    </source>
</evidence>
<comment type="caution">
    <text evidence="1">The sequence shown here is derived from an EMBL/GenBank/DDBJ whole genome shotgun (WGS) entry which is preliminary data.</text>
</comment>
<gene>
    <name evidence="1" type="ORF">L1987_10449</name>
</gene>
<keyword evidence="2" id="KW-1185">Reference proteome</keyword>
<name>A0ACB9JS90_9ASTR</name>
<reference evidence="1 2" key="2">
    <citation type="journal article" date="2022" name="Mol. Ecol. Resour.">
        <title>The genomes of chicory, endive, great burdock and yacon provide insights into Asteraceae paleo-polyploidization history and plant inulin production.</title>
        <authorList>
            <person name="Fan W."/>
            <person name="Wang S."/>
            <person name="Wang H."/>
            <person name="Wang A."/>
            <person name="Jiang F."/>
            <person name="Liu H."/>
            <person name="Zhao H."/>
            <person name="Xu D."/>
            <person name="Zhang Y."/>
        </authorList>
    </citation>
    <scope>NUCLEOTIDE SEQUENCE [LARGE SCALE GENOMIC DNA]</scope>
    <source>
        <strain evidence="2">cv. Yunnan</strain>
        <tissue evidence="1">Leaves</tissue>
    </source>
</reference>
<evidence type="ECO:0000313" key="2">
    <source>
        <dbReference type="Proteomes" id="UP001056120"/>
    </source>
</evidence>
<reference evidence="2" key="1">
    <citation type="journal article" date="2022" name="Mol. Ecol. Resour.">
        <title>The genomes of chicory, endive, great burdock and yacon provide insights into Asteraceae palaeo-polyploidization history and plant inulin production.</title>
        <authorList>
            <person name="Fan W."/>
            <person name="Wang S."/>
            <person name="Wang H."/>
            <person name="Wang A."/>
            <person name="Jiang F."/>
            <person name="Liu H."/>
            <person name="Zhao H."/>
            <person name="Xu D."/>
            <person name="Zhang Y."/>
        </authorList>
    </citation>
    <scope>NUCLEOTIDE SEQUENCE [LARGE SCALE GENOMIC DNA]</scope>
    <source>
        <strain evidence="2">cv. Yunnan</strain>
    </source>
</reference>
<organism evidence="1 2">
    <name type="scientific">Smallanthus sonchifolius</name>
    <dbReference type="NCBI Taxonomy" id="185202"/>
    <lineage>
        <taxon>Eukaryota</taxon>
        <taxon>Viridiplantae</taxon>
        <taxon>Streptophyta</taxon>
        <taxon>Embryophyta</taxon>
        <taxon>Tracheophyta</taxon>
        <taxon>Spermatophyta</taxon>
        <taxon>Magnoliopsida</taxon>
        <taxon>eudicotyledons</taxon>
        <taxon>Gunneridae</taxon>
        <taxon>Pentapetalae</taxon>
        <taxon>asterids</taxon>
        <taxon>campanulids</taxon>
        <taxon>Asterales</taxon>
        <taxon>Asteraceae</taxon>
        <taxon>Asteroideae</taxon>
        <taxon>Heliantheae alliance</taxon>
        <taxon>Millerieae</taxon>
        <taxon>Smallanthus</taxon>
    </lineage>
</organism>
<protein>
    <submittedName>
        <fullName evidence="1">Uncharacterized protein</fullName>
    </submittedName>
</protein>
<proteinExistence type="predicted"/>
<sequence>MGSSSESQIVPLQTTPAYVCDSGRALPQRRWYSNTRRGSPYGYPPLADPATTPTSQCRKAHQSSGSSVYNTDQQSTFNLYLAMSSPTLGPGLNLVAASFPNLISSYPRASWWWWRQACKYGVGWFHHAGKLEELLLRDVVGFNCLLNLCSRVGSNLIGQLLS</sequence>
<dbReference type="Proteomes" id="UP001056120">
    <property type="component" value="Linkage Group LG03"/>
</dbReference>